<feature type="domain" description="AB hydrolase-1" evidence="3">
    <location>
        <begin position="199"/>
        <end position="540"/>
    </location>
</feature>
<dbReference type="InterPro" id="IPR000073">
    <property type="entry name" value="AB_hydrolase_1"/>
</dbReference>
<feature type="transmembrane region" description="Helical" evidence="2">
    <location>
        <begin position="379"/>
        <end position="399"/>
    </location>
</feature>
<proteinExistence type="predicted"/>
<feature type="transmembrane region" description="Helical" evidence="2">
    <location>
        <begin position="119"/>
        <end position="141"/>
    </location>
</feature>
<reference evidence="4 5" key="1">
    <citation type="journal article" date="2024" name="Nat. Commun.">
        <title>Phylogenomics reveals the evolutionary origins of lichenization in chlorophyte algae.</title>
        <authorList>
            <person name="Puginier C."/>
            <person name="Libourel C."/>
            <person name="Otte J."/>
            <person name="Skaloud P."/>
            <person name="Haon M."/>
            <person name="Grisel S."/>
            <person name="Petersen M."/>
            <person name="Berrin J.G."/>
            <person name="Delaux P.M."/>
            <person name="Dal Grande F."/>
            <person name="Keller J."/>
        </authorList>
    </citation>
    <scope>NUCLEOTIDE SEQUENCE [LARGE SCALE GENOMIC DNA]</scope>
    <source>
        <strain evidence="4 5">SAG 245.80</strain>
    </source>
</reference>
<keyword evidence="2" id="KW-1133">Transmembrane helix</keyword>
<evidence type="ECO:0000256" key="2">
    <source>
        <dbReference type="SAM" id="Phobius"/>
    </source>
</evidence>
<dbReference type="PANTHER" id="PTHR43689:SF1">
    <property type="entry name" value="ALPHA_BETA-HYDROLASES SUPERFAMILY PROTEIN"/>
    <property type="match status" value="1"/>
</dbReference>
<comment type="caution">
    <text evidence="4">The sequence shown here is derived from an EMBL/GenBank/DDBJ whole genome shotgun (WGS) entry which is preliminary data.</text>
</comment>
<dbReference type="Gene3D" id="3.40.50.1820">
    <property type="entry name" value="alpha/beta hydrolase"/>
    <property type="match status" value="2"/>
</dbReference>
<dbReference type="InterPro" id="IPR029058">
    <property type="entry name" value="AB_hydrolase_fold"/>
</dbReference>
<accession>A0AAW1RMW5</accession>
<gene>
    <name evidence="4" type="ORF">WJX81_003847</name>
</gene>
<protein>
    <recommendedName>
        <fullName evidence="3">AB hydrolase-1 domain-containing protein</fullName>
    </recommendedName>
</protein>
<evidence type="ECO:0000259" key="3">
    <source>
        <dbReference type="Pfam" id="PF00561"/>
    </source>
</evidence>
<feature type="region of interest" description="Disordered" evidence="1">
    <location>
        <begin position="319"/>
        <end position="338"/>
    </location>
</feature>
<sequence length="559" mass="58238">MASFAASKTAGLTARAGLNAKLKVSTELGALWGACNAVSAALRPAEQRALYARAGAAAADGLTETVPELDKAPEELAQTVRERLDFRPRLSPAQVAAVLCLPAVACAIIWACLRPPAPSLQFAAVVAAVYGLGIVACRTFLLERQYQELAREEHELAEADSRFLSVDEVCVHYKAAPAPVAWAEAGNEQAQRPLLALGLLHGFGANAFSWSFVDRQLAERLRAQVTAHDMPGFGLTQRHADLDKYSLQFNGHIARRVMDHELGAAAGERQQRVLRVLVGHSLGAAGAAAEAIANPEGLAGLVLVAPAILAAPLGKRGSGSLEGDPGGAGAPDSPAASAASLDSAASGAALQADHARGRDGGAATAAPTAGSRWRAAVRLAAAAGVAAAAAATRAFLWLLQPLLVLALRGAVRSRAFWERGLASAWYERTGVTAALVDAYRTPQLVRGWERGLLRFLMARVSGGDGLLSALRSGGLEPERGGQAAELARIVAKHNIQVLVVHGEADALVPAWNSRRLAAGLPGARLIELDRCGHMPMEEAPARFMGALADFVAALQAEAD</sequence>
<evidence type="ECO:0000256" key="1">
    <source>
        <dbReference type="SAM" id="MobiDB-lite"/>
    </source>
</evidence>
<keyword evidence="5" id="KW-1185">Reference proteome</keyword>
<organism evidence="4 5">
    <name type="scientific">Elliptochloris bilobata</name>
    <dbReference type="NCBI Taxonomy" id="381761"/>
    <lineage>
        <taxon>Eukaryota</taxon>
        <taxon>Viridiplantae</taxon>
        <taxon>Chlorophyta</taxon>
        <taxon>core chlorophytes</taxon>
        <taxon>Trebouxiophyceae</taxon>
        <taxon>Trebouxiophyceae incertae sedis</taxon>
        <taxon>Elliptochloris clade</taxon>
        <taxon>Elliptochloris</taxon>
    </lineage>
</organism>
<evidence type="ECO:0000313" key="5">
    <source>
        <dbReference type="Proteomes" id="UP001445335"/>
    </source>
</evidence>
<dbReference type="Pfam" id="PF00561">
    <property type="entry name" value="Abhydrolase_1"/>
    <property type="match status" value="1"/>
</dbReference>
<dbReference type="Proteomes" id="UP001445335">
    <property type="component" value="Unassembled WGS sequence"/>
</dbReference>
<name>A0AAW1RMW5_9CHLO</name>
<keyword evidence="2" id="KW-0472">Membrane</keyword>
<dbReference type="PANTHER" id="PTHR43689">
    <property type="entry name" value="HYDROLASE"/>
    <property type="match status" value="1"/>
</dbReference>
<dbReference type="SUPFAM" id="SSF53474">
    <property type="entry name" value="alpha/beta-Hydrolases"/>
    <property type="match status" value="1"/>
</dbReference>
<dbReference type="EMBL" id="JALJOU010000030">
    <property type="protein sequence ID" value="KAK9835008.1"/>
    <property type="molecule type" value="Genomic_DNA"/>
</dbReference>
<feature type="transmembrane region" description="Helical" evidence="2">
    <location>
        <begin position="93"/>
        <end position="113"/>
    </location>
</feature>
<evidence type="ECO:0000313" key="4">
    <source>
        <dbReference type="EMBL" id="KAK9835008.1"/>
    </source>
</evidence>
<dbReference type="AlphaFoldDB" id="A0AAW1RMW5"/>
<keyword evidence="2" id="KW-0812">Transmembrane</keyword>